<dbReference type="Pfam" id="PF07690">
    <property type="entry name" value="MFS_1"/>
    <property type="match status" value="1"/>
</dbReference>
<keyword evidence="11" id="KW-1185">Reference proteome</keyword>
<dbReference type="EMBL" id="KV425967">
    <property type="protein sequence ID" value="KZV94760.1"/>
    <property type="molecule type" value="Genomic_DNA"/>
</dbReference>
<dbReference type="GO" id="GO:0005886">
    <property type="term" value="C:plasma membrane"/>
    <property type="evidence" value="ECO:0007669"/>
    <property type="project" value="UniProtKB-SubCell"/>
</dbReference>
<evidence type="ECO:0000313" key="11">
    <source>
        <dbReference type="Proteomes" id="UP000077266"/>
    </source>
</evidence>
<comment type="subcellular location">
    <subcellularLocation>
        <location evidence="1">Cell membrane</location>
        <topology evidence="1">Multi-pass membrane protein</topology>
    </subcellularLocation>
</comment>
<feature type="transmembrane region" description="Helical" evidence="8">
    <location>
        <begin position="417"/>
        <end position="441"/>
    </location>
</feature>
<feature type="transmembrane region" description="Helical" evidence="8">
    <location>
        <begin position="319"/>
        <end position="339"/>
    </location>
</feature>
<name>A0A165JF89_EXIGL</name>
<feature type="transmembrane region" description="Helical" evidence="8">
    <location>
        <begin position="385"/>
        <end position="405"/>
    </location>
</feature>
<feature type="transmembrane region" description="Helical" evidence="8">
    <location>
        <begin position="273"/>
        <end position="299"/>
    </location>
</feature>
<dbReference type="PANTHER" id="PTHR23502:SF186">
    <property type="entry name" value="MAJOR FACILITATOR SUPERFAMILY (MFS) PROFILE DOMAIN-CONTAINING PROTEIN"/>
    <property type="match status" value="1"/>
</dbReference>
<feature type="transmembrane region" description="Helical" evidence="8">
    <location>
        <begin position="80"/>
        <end position="99"/>
    </location>
</feature>
<feature type="domain" description="Major facilitator superfamily (MFS) profile" evidence="9">
    <location>
        <begin position="41"/>
        <end position="477"/>
    </location>
</feature>
<evidence type="ECO:0000313" key="10">
    <source>
        <dbReference type="EMBL" id="KZV94760.1"/>
    </source>
</evidence>
<feature type="transmembrane region" description="Helical" evidence="8">
    <location>
        <begin position="166"/>
        <end position="190"/>
    </location>
</feature>
<protein>
    <submittedName>
        <fullName evidence="10">MFS general substrate transporter</fullName>
    </submittedName>
</protein>
<dbReference type="CDD" id="cd17323">
    <property type="entry name" value="MFS_Tpo1_MDR_like"/>
    <property type="match status" value="1"/>
</dbReference>
<evidence type="ECO:0000256" key="4">
    <source>
        <dbReference type="ARBA" id="ARBA00022692"/>
    </source>
</evidence>
<dbReference type="STRING" id="1314781.A0A165JF89"/>
<keyword evidence="2" id="KW-0813">Transport</keyword>
<dbReference type="AlphaFoldDB" id="A0A165JF89"/>
<dbReference type="Proteomes" id="UP000077266">
    <property type="component" value="Unassembled WGS sequence"/>
</dbReference>
<feature type="transmembrane region" description="Helical" evidence="8">
    <location>
        <begin position="39"/>
        <end position="60"/>
    </location>
</feature>
<feature type="transmembrane region" description="Helical" evidence="8">
    <location>
        <begin position="106"/>
        <end position="127"/>
    </location>
</feature>
<sequence>MSADTASAPTQMTAVDAMATWDDENDPENPRNWSSRRRAGCAILIASISLLSSFASSILVPGVPAVMEHFGTTNHSLGTLTTSVYVLGLGFGPFLLSPLSEIYGRWIIYITSLAAFTAFQIGCAVSNSMTTLIVMRFLSGCAGGVAPSLGQASMSDLWTAERRGRWTAILSLGPMSGPAIGNLIAALILSARPWPWIFWMTTIISAVLLVAVVFLLRETYEPVILRRRQAKRQEKDPKSTLPLQNGGQRQLDPAALLSRAITRPIRFLVTSPIIAIFGTFLAYVYGMLYLLLTSLPLLFGAADARTGLFNYGFSSTSLGLAYLGLAAGLLVGFGCALIAQTRLWTILTRRNGEGRPEYRLLPMTAGMTLFPIAMFLYGWSAEKGAAWIAPELGTFVFGAGIFMSFQSIQLYIMEAFIPYSASAIAAVTLLRSIAGTVFPLFGQQMFQRLGYGVSGSIIAACAVPAIPFPLILYKHGAYIRKRWPFRP</sequence>
<gene>
    <name evidence="10" type="ORF">EXIGLDRAFT_834737</name>
</gene>
<evidence type="ECO:0000256" key="1">
    <source>
        <dbReference type="ARBA" id="ARBA00004651"/>
    </source>
</evidence>
<organism evidence="10 11">
    <name type="scientific">Exidia glandulosa HHB12029</name>
    <dbReference type="NCBI Taxonomy" id="1314781"/>
    <lineage>
        <taxon>Eukaryota</taxon>
        <taxon>Fungi</taxon>
        <taxon>Dikarya</taxon>
        <taxon>Basidiomycota</taxon>
        <taxon>Agaricomycotina</taxon>
        <taxon>Agaricomycetes</taxon>
        <taxon>Auriculariales</taxon>
        <taxon>Exidiaceae</taxon>
        <taxon>Exidia</taxon>
    </lineage>
</organism>
<accession>A0A165JF89</accession>
<keyword evidence="3" id="KW-1003">Cell membrane</keyword>
<evidence type="ECO:0000256" key="5">
    <source>
        <dbReference type="ARBA" id="ARBA00022989"/>
    </source>
</evidence>
<dbReference type="GO" id="GO:0022857">
    <property type="term" value="F:transmembrane transporter activity"/>
    <property type="evidence" value="ECO:0007669"/>
    <property type="project" value="InterPro"/>
</dbReference>
<keyword evidence="5 8" id="KW-1133">Transmembrane helix</keyword>
<comment type="similarity">
    <text evidence="7">Belongs to the major facilitator superfamily. DHA1 family. Polyamines/proton antiporter (TC 2.A.1.2.16) subfamily.</text>
</comment>
<feature type="transmembrane region" description="Helical" evidence="8">
    <location>
        <begin position="196"/>
        <end position="216"/>
    </location>
</feature>
<dbReference type="OrthoDB" id="6770063at2759"/>
<feature type="transmembrane region" description="Helical" evidence="8">
    <location>
        <begin position="360"/>
        <end position="379"/>
    </location>
</feature>
<evidence type="ECO:0000256" key="7">
    <source>
        <dbReference type="ARBA" id="ARBA00038459"/>
    </source>
</evidence>
<feature type="transmembrane region" description="Helical" evidence="8">
    <location>
        <begin position="133"/>
        <end position="154"/>
    </location>
</feature>
<dbReference type="SUPFAM" id="SSF103473">
    <property type="entry name" value="MFS general substrate transporter"/>
    <property type="match status" value="1"/>
</dbReference>
<reference evidence="10 11" key="1">
    <citation type="journal article" date="2016" name="Mol. Biol. Evol.">
        <title>Comparative Genomics of Early-Diverging Mushroom-Forming Fungi Provides Insights into the Origins of Lignocellulose Decay Capabilities.</title>
        <authorList>
            <person name="Nagy L.G."/>
            <person name="Riley R."/>
            <person name="Tritt A."/>
            <person name="Adam C."/>
            <person name="Daum C."/>
            <person name="Floudas D."/>
            <person name="Sun H."/>
            <person name="Yadav J.S."/>
            <person name="Pangilinan J."/>
            <person name="Larsson K.H."/>
            <person name="Matsuura K."/>
            <person name="Barry K."/>
            <person name="Labutti K."/>
            <person name="Kuo R."/>
            <person name="Ohm R.A."/>
            <person name="Bhattacharya S.S."/>
            <person name="Shirouzu T."/>
            <person name="Yoshinaga Y."/>
            <person name="Martin F.M."/>
            <person name="Grigoriev I.V."/>
            <person name="Hibbett D.S."/>
        </authorList>
    </citation>
    <scope>NUCLEOTIDE SEQUENCE [LARGE SCALE GENOMIC DNA]</scope>
    <source>
        <strain evidence="10 11">HHB12029</strain>
    </source>
</reference>
<evidence type="ECO:0000256" key="3">
    <source>
        <dbReference type="ARBA" id="ARBA00022475"/>
    </source>
</evidence>
<evidence type="ECO:0000259" key="9">
    <source>
        <dbReference type="PROSITE" id="PS50850"/>
    </source>
</evidence>
<feature type="transmembrane region" description="Helical" evidence="8">
    <location>
        <begin position="453"/>
        <end position="473"/>
    </location>
</feature>
<dbReference type="InParanoid" id="A0A165JF89"/>
<dbReference type="InterPro" id="IPR011701">
    <property type="entry name" value="MFS"/>
</dbReference>
<dbReference type="PANTHER" id="PTHR23502">
    <property type="entry name" value="MAJOR FACILITATOR SUPERFAMILY"/>
    <property type="match status" value="1"/>
</dbReference>
<dbReference type="PROSITE" id="PS50850">
    <property type="entry name" value="MFS"/>
    <property type="match status" value="1"/>
</dbReference>
<evidence type="ECO:0000256" key="8">
    <source>
        <dbReference type="SAM" id="Phobius"/>
    </source>
</evidence>
<dbReference type="InterPro" id="IPR036259">
    <property type="entry name" value="MFS_trans_sf"/>
</dbReference>
<evidence type="ECO:0000256" key="2">
    <source>
        <dbReference type="ARBA" id="ARBA00022448"/>
    </source>
</evidence>
<keyword evidence="4 8" id="KW-0812">Transmembrane</keyword>
<dbReference type="Gene3D" id="1.20.1250.20">
    <property type="entry name" value="MFS general substrate transporter like domains"/>
    <property type="match status" value="1"/>
</dbReference>
<evidence type="ECO:0000256" key="6">
    <source>
        <dbReference type="ARBA" id="ARBA00023136"/>
    </source>
</evidence>
<keyword evidence="6 8" id="KW-0472">Membrane</keyword>
<dbReference type="InterPro" id="IPR020846">
    <property type="entry name" value="MFS_dom"/>
</dbReference>
<proteinExistence type="inferred from homology"/>